<reference evidence="1" key="1">
    <citation type="journal article" date="2015" name="Nature">
        <title>Complex archaea that bridge the gap between prokaryotes and eukaryotes.</title>
        <authorList>
            <person name="Spang A."/>
            <person name="Saw J.H."/>
            <person name="Jorgensen S.L."/>
            <person name="Zaremba-Niedzwiedzka K."/>
            <person name="Martijn J."/>
            <person name="Lind A.E."/>
            <person name="van Eijk R."/>
            <person name="Schleper C."/>
            <person name="Guy L."/>
            <person name="Ettema T.J."/>
        </authorList>
    </citation>
    <scope>NUCLEOTIDE SEQUENCE</scope>
</reference>
<dbReference type="AlphaFoldDB" id="A0A0F8YC59"/>
<name>A0A0F8YC59_9ZZZZ</name>
<dbReference type="InterPro" id="IPR027417">
    <property type="entry name" value="P-loop_NTPase"/>
</dbReference>
<protein>
    <submittedName>
        <fullName evidence="1">Uncharacterized protein</fullName>
    </submittedName>
</protein>
<dbReference type="Gene3D" id="3.40.50.300">
    <property type="entry name" value="P-loop containing nucleotide triphosphate hydrolases"/>
    <property type="match status" value="1"/>
</dbReference>
<sequence>MIEIDYCPLPYQEEFHLDERRFRLIVGGRRVGKSLSVLHDIVKHCLSTPKAFAWWISPTLTDARDVGFEAFMALEEDLRPVITYINKTRMKIGFSNGSSLTFKGAENEVSLRGRGLTYAYLDEAAFIKPNVWRKVIRPALSDKRGKGVLGSTANGRNWFWQAWG</sequence>
<gene>
    <name evidence="1" type="ORF">LCGC14_2915640</name>
</gene>
<comment type="caution">
    <text evidence="1">The sequence shown here is derived from an EMBL/GenBank/DDBJ whole genome shotgun (WGS) entry which is preliminary data.</text>
</comment>
<proteinExistence type="predicted"/>
<organism evidence="1">
    <name type="scientific">marine sediment metagenome</name>
    <dbReference type="NCBI Taxonomy" id="412755"/>
    <lineage>
        <taxon>unclassified sequences</taxon>
        <taxon>metagenomes</taxon>
        <taxon>ecological metagenomes</taxon>
    </lineage>
</organism>
<evidence type="ECO:0000313" key="1">
    <source>
        <dbReference type="EMBL" id="KKK71270.1"/>
    </source>
</evidence>
<dbReference type="EMBL" id="LAZR01057814">
    <property type="protein sequence ID" value="KKK71270.1"/>
    <property type="molecule type" value="Genomic_DNA"/>
</dbReference>
<accession>A0A0F8YC59</accession>
<feature type="non-terminal residue" evidence="1">
    <location>
        <position position="164"/>
    </location>
</feature>
<dbReference type="Pfam" id="PF03237">
    <property type="entry name" value="Terminase_6N"/>
    <property type="match status" value="1"/>
</dbReference>